<name>A0A6A5Y6E8_9PLEO</name>
<organism evidence="2 3">
    <name type="scientific">Aaosphaeria arxii CBS 175.79</name>
    <dbReference type="NCBI Taxonomy" id="1450172"/>
    <lineage>
        <taxon>Eukaryota</taxon>
        <taxon>Fungi</taxon>
        <taxon>Dikarya</taxon>
        <taxon>Ascomycota</taxon>
        <taxon>Pezizomycotina</taxon>
        <taxon>Dothideomycetes</taxon>
        <taxon>Pleosporomycetidae</taxon>
        <taxon>Pleosporales</taxon>
        <taxon>Pleosporales incertae sedis</taxon>
        <taxon>Aaosphaeria</taxon>
    </lineage>
</organism>
<feature type="compositionally biased region" description="Polar residues" evidence="1">
    <location>
        <begin position="90"/>
        <end position="114"/>
    </location>
</feature>
<gene>
    <name evidence="2" type="ORF">BU24DRAFT_456464</name>
</gene>
<dbReference type="GO" id="GO:0033063">
    <property type="term" value="C:Rad51B-Rad51C-Rad51D-XRCC2 complex"/>
    <property type="evidence" value="ECO:0007669"/>
    <property type="project" value="InterPro"/>
</dbReference>
<dbReference type="GO" id="GO:0005815">
    <property type="term" value="C:microtubule organizing center"/>
    <property type="evidence" value="ECO:0007669"/>
    <property type="project" value="TreeGrafter"/>
</dbReference>
<sequence>MDGSNAGAERLGERLLGEVEVEGLSSLFASLRRIIEPDEERQYFGIPEIDALFPTPPPPPPATREQPQNQSHDADNSYGDGHGDDDNDLWNPSSSPSNRPDQAQPNQPYISNQVTIPPPLPPPLTPSIPILTIISSPSSHTPASSGKTSLLYLILSRALLPSSISLSIHRPQPPTTIPLYGQTRTILLFDPLSHLSIRHLSLTMTSEILTRILTHTHLTLPALSTTVPDLHTAVRSTVKQSLTHLHVFHTQTFPSLLSTLDAVPAYLANGQRHRSMARRVHSVVVEDLDAYVVGIRGTAGTVEDAGARLTRALVKAARELRCAVVVTSQSPSPLTSRTSSMGLLRLAIPLAWGSVARKGEGVEVREVRVAVRRVEVLRFKPGICGEEAMAEKAKRWDVVKRGRLEVWKVGGSGSGSGMDAGKGGGAGSGRDVESFVFRVGESGAAIEREEEQA</sequence>
<accession>A0A6A5Y6E8</accession>
<evidence type="ECO:0000313" key="3">
    <source>
        <dbReference type="Proteomes" id="UP000799778"/>
    </source>
</evidence>
<dbReference type="EMBL" id="ML978066">
    <property type="protein sequence ID" value="KAF2020380.1"/>
    <property type="molecule type" value="Genomic_DNA"/>
</dbReference>
<dbReference type="GO" id="GO:0042148">
    <property type="term" value="P:DNA strand invasion"/>
    <property type="evidence" value="ECO:0007669"/>
    <property type="project" value="TreeGrafter"/>
</dbReference>
<dbReference type="Gene3D" id="3.40.50.300">
    <property type="entry name" value="P-loop containing nucleotide triphosphate hydrolases"/>
    <property type="match status" value="1"/>
</dbReference>
<dbReference type="PANTHER" id="PTHR46644">
    <property type="entry name" value="DNA REPAIR PROTEIN XRCC2"/>
    <property type="match status" value="1"/>
</dbReference>
<dbReference type="PANTHER" id="PTHR46644:SF2">
    <property type="entry name" value="DNA REPAIR PROTEIN XRCC2"/>
    <property type="match status" value="1"/>
</dbReference>
<evidence type="ECO:0000256" key="1">
    <source>
        <dbReference type="SAM" id="MobiDB-lite"/>
    </source>
</evidence>
<dbReference type="GeneID" id="54288839"/>
<dbReference type="AlphaFoldDB" id="A0A6A5Y6E8"/>
<dbReference type="InterPro" id="IPR030547">
    <property type="entry name" value="XRCC2"/>
</dbReference>
<dbReference type="Proteomes" id="UP000799778">
    <property type="component" value="Unassembled WGS sequence"/>
</dbReference>
<evidence type="ECO:0000313" key="2">
    <source>
        <dbReference type="EMBL" id="KAF2020380.1"/>
    </source>
</evidence>
<dbReference type="RefSeq" id="XP_033388719.1">
    <property type="nucleotide sequence ID" value="XM_033531442.1"/>
</dbReference>
<proteinExistence type="predicted"/>
<reference evidence="2" key="1">
    <citation type="journal article" date="2020" name="Stud. Mycol.">
        <title>101 Dothideomycetes genomes: a test case for predicting lifestyles and emergence of pathogens.</title>
        <authorList>
            <person name="Haridas S."/>
            <person name="Albert R."/>
            <person name="Binder M."/>
            <person name="Bloem J."/>
            <person name="Labutti K."/>
            <person name="Salamov A."/>
            <person name="Andreopoulos B."/>
            <person name="Baker S."/>
            <person name="Barry K."/>
            <person name="Bills G."/>
            <person name="Bluhm B."/>
            <person name="Cannon C."/>
            <person name="Castanera R."/>
            <person name="Culley D."/>
            <person name="Daum C."/>
            <person name="Ezra D."/>
            <person name="Gonzalez J."/>
            <person name="Henrissat B."/>
            <person name="Kuo A."/>
            <person name="Liang C."/>
            <person name="Lipzen A."/>
            <person name="Lutzoni F."/>
            <person name="Magnuson J."/>
            <person name="Mondo S."/>
            <person name="Nolan M."/>
            <person name="Ohm R."/>
            <person name="Pangilinan J."/>
            <person name="Park H.-J."/>
            <person name="Ramirez L."/>
            <person name="Alfaro M."/>
            <person name="Sun H."/>
            <person name="Tritt A."/>
            <person name="Yoshinaga Y."/>
            <person name="Zwiers L.-H."/>
            <person name="Turgeon B."/>
            <person name="Goodwin S."/>
            <person name="Spatafora J."/>
            <person name="Crous P."/>
            <person name="Grigoriev I."/>
        </authorList>
    </citation>
    <scope>NUCLEOTIDE SEQUENCE</scope>
    <source>
        <strain evidence="2">CBS 175.79</strain>
    </source>
</reference>
<evidence type="ECO:0008006" key="4">
    <source>
        <dbReference type="Google" id="ProtNLM"/>
    </source>
</evidence>
<feature type="region of interest" description="Disordered" evidence="1">
    <location>
        <begin position="45"/>
        <end position="122"/>
    </location>
</feature>
<dbReference type="GO" id="GO:0000724">
    <property type="term" value="P:double-strand break repair via homologous recombination"/>
    <property type="evidence" value="ECO:0007669"/>
    <property type="project" value="InterPro"/>
</dbReference>
<keyword evidence="3" id="KW-1185">Reference proteome</keyword>
<dbReference type="GO" id="GO:0000400">
    <property type="term" value="F:four-way junction DNA binding"/>
    <property type="evidence" value="ECO:0007669"/>
    <property type="project" value="TreeGrafter"/>
</dbReference>
<dbReference type="InterPro" id="IPR027417">
    <property type="entry name" value="P-loop_NTPase"/>
</dbReference>
<dbReference type="SUPFAM" id="SSF52540">
    <property type="entry name" value="P-loop containing nucleoside triphosphate hydrolases"/>
    <property type="match status" value="1"/>
</dbReference>
<protein>
    <recommendedName>
        <fullName evidence="4">DNA recombination and repair protein Rad51-like C-terminal domain-containing protein</fullName>
    </recommendedName>
</protein>
<dbReference type="GO" id="GO:0005657">
    <property type="term" value="C:replication fork"/>
    <property type="evidence" value="ECO:0007669"/>
    <property type="project" value="InterPro"/>
</dbReference>
<dbReference type="OrthoDB" id="420422at2759"/>